<keyword evidence="2 7" id="KW-0699">rRNA-binding</keyword>
<sequence>MEAKAIGRYFRVSPQKARLVADLVRNKNAEEALNILKFTNKKAAPLIEKVLKSAIANAVNNFDMDEEKLYVSTIYIDKGPFLKRIKPRAMGRADRILKKTSHITVCVGEKKEG</sequence>
<keyword evidence="5 7" id="KW-0687">Ribonucleoprotein</keyword>
<evidence type="ECO:0000256" key="4">
    <source>
        <dbReference type="ARBA" id="ARBA00022980"/>
    </source>
</evidence>
<dbReference type="NCBIfam" id="TIGR01044">
    <property type="entry name" value="rplV_bact"/>
    <property type="match status" value="1"/>
</dbReference>
<dbReference type="PROSITE" id="PS00464">
    <property type="entry name" value="RIBOSOMAL_L22"/>
    <property type="match status" value="1"/>
</dbReference>
<dbReference type="RefSeq" id="WP_307904480.1">
    <property type="nucleotide sequence ID" value="NZ_AP027059.1"/>
</dbReference>
<dbReference type="GO" id="GO:0003735">
    <property type="term" value="F:structural constituent of ribosome"/>
    <property type="evidence" value="ECO:0007669"/>
    <property type="project" value="InterPro"/>
</dbReference>
<evidence type="ECO:0000256" key="10">
    <source>
        <dbReference type="RuleBase" id="RU004008"/>
    </source>
</evidence>
<evidence type="ECO:0000256" key="6">
    <source>
        <dbReference type="ARBA" id="ARBA00035207"/>
    </source>
</evidence>
<dbReference type="InterPro" id="IPR001063">
    <property type="entry name" value="Ribosomal_uL22"/>
</dbReference>
<dbReference type="GO" id="GO:0022625">
    <property type="term" value="C:cytosolic large ribosomal subunit"/>
    <property type="evidence" value="ECO:0007669"/>
    <property type="project" value="TreeGrafter"/>
</dbReference>
<dbReference type="InterPro" id="IPR047867">
    <property type="entry name" value="Ribosomal_uL22_bac/org-type"/>
</dbReference>
<dbReference type="AlphaFoldDB" id="A0AAU9DMK9"/>
<evidence type="ECO:0000256" key="5">
    <source>
        <dbReference type="ARBA" id="ARBA00023274"/>
    </source>
</evidence>
<dbReference type="Pfam" id="PF00237">
    <property type="entry name" value="Ribosomal_L22"/>
    <property type="match status" value="1"/>
</dbReference>
<evidence type="ECO:0000256" key="1">
    <source>
        <dbReference type="ARBA" id="ARBA00009451"/>
    </source>
</evidence>
<evidence type="ECO:0000256" key="9">
    <source>
        <dbReference type="RuleBase" id="RU004006"/>
    </source>
</evidence>
<keyword evidence="4 7" id="KW-0689">Ribosomal protein</keyword>
<dbReference type="FunFam" id="3.90.470.10:FF:000001">
    <property type="entry name" value="50S ribosomal protein L22"/>
    <property type="match status" value="1"/>
</dbReference>
<dbReference type="PANTHER" id="PTHR13501:SF8">
    <property type="entry name" value="LARGE RIBOSOMAL SUBUNIT PROTEIN UL22M"/>
    <property type="match status" value="1"/>
</dbReference>
<dbReference type="CDD" id="cd00336">
    <property type="entry name" value="Ribosomal_L22"/>
    <property type="match status" value="1"/>
</dbReference>
<evidence type="ECO:0000256" key="2">
    <source>
        <dbReference type="ARBA" id="ARBA00022730"/>
    </source>
</evidence>
<dbReference type="InterPro" id="IPR018260">
    <property type="entry name" value="Ribosomal_uL22_CS"/>
</dbReference>
<dbReference type="EMBL" id="AP027059">
    <property type="protein sequence ID" value="BDU49528.1"/>
    <property type="molecule type" value="Genomic_DNA"/>
</dbReference>
<evidence type="ECO:0000256" key="8">
    <source>
        <dbReference type="RuleBase" id="RU004005"/>
    </source>
</evidence>
<evidence type="ECO:0000256" key="7">
    <source>
        <dbReference type="HAMAP-Rule" id="MF_01331"/>
    </source>
</evidence>
<dbReference type="Gene3D" id="3.90.470.10">
    <property type="entry name" value="Ribosomal protein L22/L17"/>
    <property type="match status" value="1"/>
</dbReference>
<evidence type="ECO:0000313" key="12">
    <source>
        <dbReference type="Proteomes" id="UP001321582"/>
    </source>
</evidence>
<dbReference type="InterPro" id="IPR036394">
    <property type="entry name" value="Ribosomal_uL22_sf"/>
</dbReference>
<evidence type="ECO:0000256" key="3">
    <source>
        <dbReference type="ARBA" id="ARBA00022884"/>
    </source>
</evidence>
<name>A0AAU9DMK9_9FUSO</name>
<dbReference type="GO" id="GO:0006412">
    <property type="term" value="P:translation"/>
    <property type="evidence" value="ECO:0007669"/>
    <property type="project" value="UniProtKB-UniRule"/>
</dbReference>
<proteinExistence type="inferred from homology"/>
<comment type="subunit">
    <text evidence="7 9">Part of the 50S ribosomal subunit.</text>
</comment>
<keyword evidence="3 7" id="KW-0694">RNA-binding</keyword>
<reference evidence="11 12" key="1">
    <citation type="submission" date="2022-11" db="EMBL/GenBank/DDBJ databases">
        <title>Haliovirga abyssi gen. nov., sp. nov., a mesophilic fermentative bacterium isolated from the Iheya North hydrothermal field and the proposal of Haliovirgaceae fam. nov.</title>
        <authorList>
            <person name="Miyazaki U."/>
            <person name="Tame A."/>
            <person name="Miyazaki J."/>
            <person name="Takai K."/>
            <person name="Sawayama S."/>
            <person name="Kitajima M."/>
            <person name="Okamoto A."/>
            <person name="Nakagawa S."/>
        </authorList>
    </citation>
    <scope>NUCLEOTIDE SEQUENCE [LARGE SCALE GENOMIC DNA]</scope>
    <source>
        <strain evidence="11 12">IC12</strain>
    </source>
</reference>
<comment type="function">
    <text evidence="7">The globular domain of the protein is located near the polypeptide exit tunnel on the outside of the subunit, while an extended beta-hairpin is found that lines the wall of the exit tunnel in the center of the 70S ribosome.</text>
</comment>
<organism evidence="11 12">
    <name type="scientific">Haliovirga abyssi</name>
    <dbReference type="NCBI Taxonomy" id="2996794"/>
    <lineage>
        <taxon>Bacteria</taxon>
        <taxon>Fusobacteriati</taxon>
        <taxon>Fusobacteriota</taxon>
        <taxon>Fusobacteriia</taxon>
        <taxon>Fusobacteriales</taxon>
        <taxon>Haliovirgaceae</taxon>
        <taxon>Haliovirga</taxon>
    </lineage>
</organism>
<comment type="similarity">
    <text evidence="1 7 8">Belongs to the universal ribosomal protein uL22 family.</text>
</comment>
<dbReference type="Proteomes" id="UP001321582">
    <property type="component" value="Chromosome"/>
</dbReference>
<accession>A0AAU9DMK9</accession>
<dbReference type="PANTHER" id="PTHR13501">
    <property type="entry name" value="CHLOROPLAST 50S RIBOSOMAL PROTEIN L22-RELATED"/>
    <property type="match status" value="1"/>
</dbReference>
<dbReference type="GO" id="GO:0019843">
    <property type="term" value="F:rRNA binding"/>
    <property type="evidence" value="ECO:0007669"/>
    <property type="project" value="UniProtKB-UniRule"/>
</dbReference>
<comment type="function">
    <text evidence="7 10">This protein binds specifically to 23S rRNA; its binding is stimulated by other ribosomal proteins, e.g., L4, L17, and L20. It is important during the early stages of 50S assembly. It makes multiple contacts with different domains of the 23S rRNA in the assembled 50S subunit and ribosome.</text>
</comment>
<dbReference type="HAMAP" id="MF_01331_B">
    <property type="entry name" value="Ribosomal_uL22_B"/>
    <property type="match status" value="1"/>
</dbReference>
<dbReference type="InterPro" id="IPR005727">
    <property type="entry name" value="Ribosomal_uL22_bac/chlpt-type"/>
</dbReference>
<evidence type="ECO:0000313" key="11">
    <source>
        <dbReference type="EMBL" id="BDU49528.1"/>
    </source>
</evidence>
<dbReference type="SUPFAM" id="SSF54843">
    <property type="entry name" value="Ribosomal protein L22"/>
    <property type="match status" value="1"/>
</dbReference>
<dbReference type="KEGG" id="haby:HLVA_00970"/>
<keyword evidence="12" id="KW-1185">Reference proteome</keyword>
<gene>
    <name evidence="7 11" type="primary">rplV</name>
    <name evidence="11" type="ORF">HLVA_00970</name>
</gene>
<protein>
    <recommendedName>
        <fullName evidence="6 7">Large ribosomal subunit protein uL22</fullName>
    </recommendedName>
</protein>